<keyword evidence="5 6" id="KW-0472">Membrane</keyword>
<keyword evidence="3 6" id="KW-0812">Transmembrane</keyword>
<dbReference type="Gene3D" id="3.40.50.300">
    <property type="entry name" value="P-loop containing nucleotide triphosphate hydrolases"/>
    <property type="match status" value="1"/>
</dbReference>
<dbReference type="PANTHER" id="PTHR37937">
    <property type="entry name" value="CONJUGATIVE TRANSFER: DNA TRANSPORT"/>
    <property type="match status" value="1"/>
</dbReference>
<dbReference type="SUPFAM" id="SSF52540">
    <property type="entry name" value="P-loop containing nucleoside triphosphate hydrolases"/>
    <property type="match status" value="1"/>
</dbReference>
<evidence type="ECO:0000256" key="5">
    <source>
        <dbReference type="ARBA" id="ARBA00023136"/>
    </source>
</evidence>
<dbReference type="EMBL" id="JACCFO010000001">
    <property type="protein sequence ID" value="NYI95928.1"/>
    <property type="molecule type" value="Genomic_DNA"/>
</dbReference>
<evidence type="ECO:0000256" key="1">
    <source>
        <dbReference type="ARBA" id="ARBA00004651"/>
    </source>
</evidence>
<evidence type="ECO:0000256" key="4">
    <source>
        <dbReference type="ARBA" id="ARBA00022989"/>
    </source>
</evidence>
<gene>
    <name evidence="8" type="ORF">HNR12_002205</name>
</gene>
<evidence type="ECO:0000259" key="7">
    <source>
        <dbReference type="Pfam" id="PF12696"/>
    </source>
</evidence>
<dbReference type="Proteomes" id="UP000575985">
    <property type="component" value="Unassembled WGS sequence"/>
</dbReference>
<keyword evidence="9" id="KW-1185">Reference proteome</keyword>
<dbReference type="PANTHER" id="PTHR37937:SF1">
    <property type="entry name" value="CONJUGATIVE TRANSFER: DNA TRANSPORT"/>
    <property type="match status" value="1"/>
</dbReference>
<dbReference type="Pfam" id="PF12696">
    <property type="entry name" value="TraG-D_C"/>
    <property type="match status" value="1"/>
</dbReference>
<feature type="domain" description="TraD/TraG TraM recognition site" evidence="7">
    <location>
        <begin position="413"/>
        <end position="537"/>
    </location>
</feature>
<dbReference type="InterPro" id="IPR032689">
    <property type="entry name" value="TraG-D_C"/>
</dbReference>
<organism evidence="8 9">
    <name type="scientific">Streptomonospora nanhaiensis</name>
    <dbReference type="NCBI Taxonomy" id="1323731"/>
    <lineage>
        <taxon>Bacteria</taxon>
        <taxon>Bacillati</taxon>
        <taxon>Actinomycetota</taxon>
        <taxon>Actinomycetes</taxon>
        <taxon>Streptosporangiales</taxon>
        <taxon>Nocardiopsidaceae</taxon>
        <taxon>Streptomonospora</taxon>
    </lineage>
</organism>
<keyword evidence="2" id="KW-1003">Cell membrane</keyword>
<dbReference type="InterPro" id="IPR027417">
    <property type="entry name" value="P-loop_NTPase"/>
</dbReference>
<feature type="transmembrane region" description="Helical" evidence="6">
    <location>
        <begin position="67"/>
        <end position="92"/>
    </location>
</feature>
<accession>A0A853BK95</accession>
<evidence type="ECO:0000313" key="9">
    <source>
        <dbReference type="Proteomes" id="UP000575985"/>
    </source>
</evidence>
<dbReference type="CDD" id="cd01127">
    <property type="entry name" value="TrwB_TraG_TraD_VirD4"/>
    <property type="match status" value="1"/>
</dbReference>
<name>A0A853BK95_9ACTN</name>
<proteinExistence type="predicted"/>
<comment type="subcellular location">
    <subcellularLocation>
        <location evidence="1">Cell membrane</location>
        <topology evidence="1">Multi-pass membrane protein</topology>
    </subcellularLocation>
</comment>
<evidence type="ECO:0000256" key="6">
    <source>
        <dbReference type="SAM" id="Phobius"/>
    </source>
</evidence>
<dbReference type="GO" id="GO:0005886">
    <property type="term" value="C:plasma membrane"/>
    <property type="evidence" value="ECO:0007669"/>
    <property type="project" value="UniProtKB-SubCell"/>
</dbReference>
<evidence type="ECO:0000256" key="3">
    <source>
        <dbReference type="ARBA" id="ARBA00022692"/>
    </source>
</evidence>
<keyword evidence="4 6" id="KW-1133">Transmembrane helix</keyword>
<comment type="caution">
    <text evidence="8">The sequence shown here is derived from an EMBL/GenBank/DDBJ whole genome shotgun (WGS) entry which is preliminary data.</text>
</comment>
<dbReference type="InterPro" id="IPR051539">
    <property type="entry name" value="T4SS-coupling_protein"/>
</dbReference>
<evidence type="ECO:0000313" key="8">
    <source>
        <dbReference type="EMBL" id="NYI95928.1"/>
    </source>
</evidence>
<protein>
    <submittedName>
        <fullName evidence="8">Type IV secretory pathway TraG/TraD family ATPase VirD4</fullName>
    </submittedName>
</protein>
<dbReference type="RefSeq" id="WP_179767376.1">
    <property type="nucleotide sequence ID" value="NZ_JACCFO010000001.1"/>
</dbReference>
<dbReference type="AlphaFoldDB" id="A0A853BK95"/>
<sequence>MTNADPGRPRDDESWELFFMGLFVFLVILAVWGSGAIGEVARGEEFPPNPLFYLVDLVLGERDWPGAVSTVSLVLITAGLAAGGFAGIRVFARRTRKHKVDRMARHLSTPEDLAALSPKGVAASAARLRKMGISSDPSDHGIYLGNTVPHGIPLRSSWEDTFLMIAGPRRFKSSAYVIPAIIDAPGPVVATSNKRDVHDATRGVRAKVGRCWVFDPQGVADQEPEFWFNPLRAIKGTREAATLVTHFVTSTRPVNTQLHHFDLEGDNLLAYLFLTAARSGSTLRDVYRWLAQRSTEPLELLLEKSSEDDLVSMKLETLIQFPEQWREGIYGSAMKLLRCLEDPRVLRWVTPPRSGDLPEFDPEAFISSRDTLYMLSMEGEGSASPLVAALTHDTLEAAVHKSVNLPGGRLDPPLLAELDEAANVCRIQELPNLYSHFGSRGAVVRTHLQSWSQGVEVWGEPGMRKLWDSSNIRVYGGGVADAGFLGELSEVIGNYDRVFYSSSISKDGLIDSGRRQRSTQIQKEKTLDVATLSALPRGRAVVVPSGAPATVVEPVQWFKGPHAEDIKASLRRYDPAGGE</sequence>
<evidence type="ECO:0000256" key="2">
    <source>
        <dbReference type="ARBA" id="ARBA00022475"/>
    </source>
</evidence>
<feature type="transmembrane region" description="Helical" evidence="6">
    <location>
        <begin position="17"/>
        <end position="37"/>
    </location>
</feature>
<reference evidence="8 9" key="1">
    <citation type="submission" date="2020-07" db="EMBL/GenBank/DDBJ databases">
        <title>Sequencing the genomes of 1000 actinobacteria strains.</title>
        <authorList>
            <person name="Klenk H.-P."/>
        </authorList>
    </citation>
    <scope>NUCLEOTIDE SEQUENCE [LARGE SCALE GENOMIC DNA]</scope>
    <source>
        <strain evidence="8 9">DSM 45927</strain>
    </source>
</reference>